<organism evidence="1 2">
    <name type="scientific">Novacetimonas pomaceti</name>
    <dbReference type="NCBI Taxonomy" id="2021998"/>
    <lineage>
        <taxon>Bacteria</taxon>
        <taxon>Pseudomonadati</taxon>
        <taxon>Pseudomonadota</taxon>
        <taxon>Alphaproteobacteria</taxon>
        <taxon>Acetobacterales</taxon>
        <taxon>Acetobacteraceae</taxon>
        <taxon>Novacetimonas</taxon>
    </lineage>
</organism>
<proteinExistence type="predicted"/>
<evidence type="ECO:0000313" key="2">
    <source>
        <dbReference type="Proteomes" id="UP000247609"/>
    </source>
</evidence>
<protein>
    <submittedName>
        <fullName evidence="1">Uncharacterized protein</fullName>
    </submittedName>
</protein>
<dbReference type="AlphaFoldDB" id="A0A318QIB7"/>
<gene>
    <name evidence="1" type="ORF">CFR71_10860</name>
</gene>
<sequence length="62" mass="6793">MCFFGISPAGWPDSQGTIVPSWGWTARGCPPGILHEWRAYGNFSICASLRSGPGRKEAYFTI</sequence>
<comment type="caution">
    <text evidence="1">The sequence shown here is derived from an EMBL/GenBank/DDBJ whole genome shotgun (WGS) entry which is preliminary data.</text>
</comment>
<evidence type="ECO:0000313" key="1">
    <source>
        <dbReference type="EMBL" id="PYD75109.1"/>
    </source>
</evidence>
<dbReference type="Proteomes" id="UP000247609">
    <property type="component" value="Unassembled WGS sequence"/>
</dbReference>
<accession>A0A318QIB7</accession>
<name>A0A318QIB7_9PROT</name>
<dbReference type="EMBL" id="NOXG01000014">
    <property type="protein sequence ID" value="PYD75109.1"/>
    <property type="molecule type" value="Genomic_DNA"/>
</dbReference>
<reference evidence="1 2" key="1">
    <citation type="submission" date="2017-07" db="EMBL/GenBank/DDBJ databases">
        <title>A draft genome sequence of Komagataeibacter sp. T5K1.</title>
        <authorList>
            <person name="Skraban J."/>
            <person name="Cleenwerck I."/>
            <person name="Vandamme P."/>
            <person name="Trcek J."/>
        </authorList>
    </citation>
    <scope>NUCLEOTIDE SEQUENCE [LARGE SCALE GENOMIC DNA]</scope>
    <source>
        <strain evidence="1 2">T5K1</strain>
    </source>
</reference>